<sequence length="1294" mass="140899">MEGSGNSASKPSSSVKLVLLGEAAVGKSSLVLRFVNNDFQENKEPTIGAAFLTQKCNLPTRTIKFEIWDTAGQERFASLAPMYYRNAQAALVVYDLTKPTSLVKAKHWVAELQRQASPGIVIALVGNKLDLTNDGGAGSTGGLGDDGDDGADGEADGDDASGDARKVSTDEAKTYADEESLLFFETSAKTGHNVADVFTAIANAIPETSNNPHPCDRPPGNHPPFCVGSMATTITPAQAELISSLAPEDIPTKLRCAICSKLAVNAYRLPCCEQAICENCQTTLPSACPVCEHSPVSAEDCTPHKSHRTTIRVFLRTQEKKREEKAKRDARDSAPVTPVDAKPVVSLPATASQSPAVDVAPDLNNAAAPAAAALSSQGAAAQSGDGTQSTETETAPTASNAAQSLTQDGVSIEQPAGGHQHSDTDAAAASQEVVTQNDENAIGETAVQTTTEGDADADAEKNGDQAEADDTTSNQNMMNGGFNMSFGNGGDYSQMQMMMAMQNGMAPNAFGSFPMMGMGMGMDPMAMQSMYMNGGFNPQGMGMGGFGGGYGSGSNNWNGQQSWNFGQDNYNSASAAGMGSANVDEFGREIRAEDSQEQSAAGEAKTGQDTTEHDEAGNPISKGEGTAVASQETSGQNIVGNGTSAAYSDDASAGGYGPAGYGNMPHGRPDQMMGVYTPPVPDVPLNAPTGPKAMRRGLPNTSMHNLRALGYQVEDERDRSTSVNGTGLPSPREDRHRSRSASTAQVKDQQTQDTASRRDGSRGREREDHDSKPDHENGVAAPEVAVSRTASKSRSRSRSRSRDRDRDHNRRSDQRHRRRRHRSTSRSGEERADDHRRHRHKGRKHEDDVEEDTRSRHKDDDGNGGERTRSASPAESKRSGHRSRRDRDDRRRDKDRDREREKERHRDDEEHDHRHKSSRRSHRDRDRERDRDKDRGTRDRDRDRDRDRERDREHDPRERSDRNRDREKDRDSRDKDRDRRRRDKDRHRSSRKQSVEPSNSTDKGFNPPTGPRSGPESTSGASKTKDPHALEREARDRERLLRETQRMAGLASLAGSKRGRGGGDDGDEGKRSRRKGRRSETVGVAILSIGDMGVGIAKLLLAKGFTVTTNIAGRSEDTAARARAAGIQLVASDAELIAERIGKRRRGTTVEDLAEAVAEGLERKRKKQDQTVISISFIKRKAGTTPEQFYHHWEKVHGPLVRPWMKKHDFISYTQVHATPALNEGVAPIGPENAGPSPLAEYDGCAVFEVPSMEVFAAASGDAYYRETIEPDEHNFIDKKAGVTRIRGEVKQIL</sequence>
<evidence type="ECO:0000259" key="5">
    <source>
        <dbReference type="PROSITE" id="PS50089"/>
    </source>
</evidence>
<evidence type="ECO:0000256" key="2">
    <source>
        <dbReference type="ARBA" id="ARBA00022741"/>
    </source>
</evidence>
<feature type="domain" description="RING-type" evidence="5">
    <location>
        <begin position="256"/>
        <end position="292"/>
    </location>
</feature>
<dbReference type="NCBIfam" id="TIGR00231">
    <property type="entry name" value="small_GTP"/>
    <property type="match status" value="1"/>
</dbReference>
<feature type="compositionally biased region" description="Basic and acidic residues" evidence="4">
    <location>
        <begin position="844"/>
        <end position="869"/>
    </location>
</feature>
<proteinExistence type="inferred from homology"/>
<dbReference type="SUPFAM" id="SSF52540">
    <property type="entry name" value="P-loop containing nucleoside triphosphate hydrolases"/>
    <property type="match status" value="1"/>
</dbReference>
<dbReference type="PRINTS" id="PR00449">
    <property type="entry name" value="RASTRNSFRMNG"/>
</dbReference>
<reference evidence="6 7" key="1">
    <citation type="submission" date="2015-05" db="EMBL/GenBank/DDBJ databases">
        <authorList>
            <person name="Wang D.B."/>
            <person name="Wang M."/>
        </authorList>
    </citation>
    <scope>NUCLEOTIDE SEQUENCE [LARGE SCALE GENOMIC DNA]</scope>
    <source>
        <strain evidence="6">VL1</strain>
    </source>
</reference>
<evidence type="ECO:0000256" key="4">
    <source>
        <dbReference type="SAM" id="MobiDB-lite"/>
    </source>
</evidence>
<feature type="compositionally biased region" description="Basic and acidic residues" evidence="4">
    <location>
        <begin position="1023"/>
        <end position="1033"/>
    </location>
</feature>
<keyword evidence="3" id="KW-0479">Metal-binding</keyword>
<dbReference type="PROSITE" id="PS51421">
    <property type="entry name" value="RAS"/>
    <property type="match status" value="1"/>
</dbReference>
<comment type="similarity">
    <text evidence="1">Belongs to the tpcK family.</text>
</comment>
<dbReference type="PROSITE" id="PS51420">
    <property type="entry name" value="RHO"/>
    <property type="match status" value="1"/>
</dbReference>
<dbReference type="PROSITE" id="PS51419">
    <property type="entry name" value="RAB"/>
    <property type="match status" value="1"/>
</dbReference>
<dbReference type="SMART" id="SM00173">
    <property type="entry name" value="RAS"/>
    <property type="match status" value="1"/>
</dbReference>
<dbReference type="GO" id="GO:0016491">
    <property type="term" value="F:oxidoreductase activity"/>
    <property type="evidence" value="ECO:0007669"/>
    <property type="project" value="InterPro"/>
</dbReference>
<feature type="region of interest" description="Disordered" evidence="4">
    <location>
        <begin position="658"/>
        <end position="1033"/>
    </location>
</feature>
<dbReference type="Gene3D" id="3.40.50.300">
    <property type="entry name" value="P-loop containing nucleotide triphosphate hydrolases"/>
    <property type="match status" value="1"/>
</dbReference>
<dbReference type="CDD" id="cd16620">
    <property type="entry name" value="vRING-HC-C4C4_RBBP6"/>
    <property type="match status" value="1"/>
</dbReference>
<feature type="compositionally biased region" description="Polar residues" evidence="4">
    <location>
        <begin position="740"/>
        <end position="754"/>
    </location>
</feature>
<dbReference type="GO" id="GO:0008270">
    <property type="term" value="F:zinc ion binding"/>
    <property type="evidence" value="ECO:0007669"/>
    <property type="project" value="UniProtKB-KW"/>
</dbReference>
<feature type="compositionally biased region" description="Basic and acidic residues" evidence="4">
    <location>
        <begin position="755"/>
        <end position="777"/>
    </location>
</feature>
<dbReference type="SMART" id="SM00174">
    <property type="entry name" value="RHO"/>
    <property type="match status" value="1"/>
</dbReference>
<evidence type="ECO:0000313" key="7">
    <source>
        <dbReference type="Proteomes" id="UP000044602"/>
    </source>
</evidence>
<keyword evidence="3" id="KW-0863">Zinc-finger</keyword>
<dbReference type="InterPro" id="IPR005225">
    <property type="entry name" value="Small_GTP-bd"/>
</dbReference>
<dbReference type="Gene3D" id="3.30.40.10">
    <property type="entry name" value="Zinc/RING finger domain, C3HC4 (zinc finger)"/>
    <property type="match status" value="1"/>
</dbReference>
<feature type="compositionally biased region" description="Basic and acidic residues" evidence="4">
    <location>
        <begin position="162"/>
        <end position="171"/>
    </location>
</feature>
<feature type="region of interest" description="Disordered" evidence="4">
    <location>
        <begin position="377"/>
        <end position="478"/>
    </location>
</feature>
<dbReference type="Gene3D" id="3.40.50.720">
    <property type="entry name" value="NAD(P)-binding Rossmann-like Domain"/>
    <property type="match status" value="1"/>
</dbReference>
<keyword evidence="2" id="KW-0547">Nucleotide-binding</keyword>
<feature type="compositionally biased region" description="Polar residues" evidence="4">
    <location>
        <begin position="628"/>
        <end position="643"/>
    </location>
</feature>
<dbReference type="InterPro" id="IPR013083">
    <property type="entry name" value="Znf_RING/FYVE/PHD"/>
</dbReference>
<evidence type="ECO:0000256" key="1">
    <source>
        <dbReference type="ARBA" id="ARBA00005986"/>
    </source>
</evidence>
<feature type="compositionally biased region" description="Basic residues" evidence="4">
    <location>
        <begin position="978"/>
        <end position="991"/>
    </location>
</feature>
<dbReference type="Gene3D" id="3.30.70.100">
    <property type="match status" value="1"/>
</dbReference>
<dbReference type="GO" id="GO:0005525">
    <property type="term" value="F:GTP binding"/>
    <property type="evidence" value="ECO:0007669"/>
    <property type="project" value="InterPro"/>
</dbReference>
<keyword evidence="7" id="KW-1185">Reference proteome</keyword>
<dbReference type="GO" id="GO:0003924">
    <property type="term" value="F:GTPase activity"/>
    <property type="evidence" value="ECO:0007669"/>
    <property type="project" value="InterPro"/>
</dbReference>
<feature type="compositionally biased region" description="Basic residues" evidence="4">
    <location>
        <begin position="913"/>
        <end position="922"/>
    </location>
</feature>
<feature type="compositionally biased region" description="Polar residues" evidence="4">
    <location>
        <begin position="385"/>
        <end position="409"/>
    </location>
</feature>
<accession>A0A0G4LVN7</accession>
<feature type="compositionally biased region" description="Basic residues" evidence="4">
    <location>
        <begin position="813"/>
        <end position="824"/>
    </location>
</feature>
<dbReference type="SUPFAM" id="SSF54909">
    <property type="entry name" value="Dimeric alpha+beta barrel"/>
    <property type="match status" value="1"/>
</dbReference>
<feature type="region of interest" description="Disordered" evidence="4">
    <location>
        <begin position="317"/>
        <end position="346"/>
    </location>
</feature>
<dbReference type="EMBL" id="CVQH01020001">
    <property type="protein sequence ID" value="CRK26047.1"/>
    <property type="molecule type" value="Genomic_DNA"/>
</dbReference>
<organism evidence="6 7">
    <name type="scientific">Verticillium longisporum</name>
    <name type="common">Verticillium dahliae var. longisporum</name>
    <dbReference type="NCBI Taxonomy" id="100787"/>
    <lineage>
        <taxon>Eukaryota</taxon>
        <taxon>Fungi</taxon>
        <taxon>Dikarya</taxon>
        <taxon>Ascomycota</taxon>
        <taxon>Pezizomycotina</taxon>
        <taxon>Sordariomycetes</taxon>
        <taxon>Hypocreomycetidae</taxon>
        <taxon>Glomerellales</taxon>
        <taxon>Plectosphaerellaceae</taxon>
        <taxon>Verticillium</taxon>
    </lineage>
</organism>
<dbReference type="InterPro" id="IPR027417">
    <property type="entry name" value="P-loop_NTPase"/>
</dbReference>
<dbReference type="FunFam" id="3.40.50.300:FF:000611">
    <property type="entry name" value="RAB GTPase Vps21/Ypt51, putative"/>
    <property type="match status" value="1"/>
</dbReference>
<protein>
    <recommendedName>
        <fullName evidence="5">RING-type domain-containing protein</fullName>
    </recommendedName>
</protein>
<dbReference type="SUPFAM" id="SSF57850">
    <property type="entry name" value="RING/U-box"/>
    <property type="match status" value="1"/>
</dbReference>
<feature type="region of interest" description="Disordered" evidence="4">
    <location>
        <begin position="1048"/>
        <end position="1079"/>
    </location>
</feature>
<dbReference type="InterPro" id="IPR011008">
    <property type="entry name" value="Dimeric_a/b-barrel"/>
</dbReference>
<evidence type="ECO:0000313" key="6">
    <source>
        <dbReference type="EMBL" id="CRK26047.1"/>
    </source>
</evidence>
<dbReference type="Proteomes" id="UP000044602">
    <property type="component" value="Unassembled WGS sequence"/>
</dbReference>
<dbReference type="InterPro" id="IPR001841">
    <property type="entry name" value="Znf_RING"/>
</dbReference>
<evidence type="ECO:0000256" key="3">
    <source>
        <dbReference type="PROSITE-ProRule" id="PRU00175"/>
    </source>
</evidence>
<dbReference type="Pfam" id="PF07110">
    <property type="entry name" value="EthD"/>
    <property type="match status" value="1"/>
</dbReference>
<dbReference type="InterPro" id="IPR009799">
    <property type="entry name" value="EthD_dom"/>
</dbReference>
<dbReference type="PANTHER" id="PTHR47978">
    <property type="match status" value="1"/>
</dbReference>
<dbReference type="InterPro" id="IPR001806">
    <property type="entry name" value="Small_GTPase"/>
</dbReference>
<dbReference type="PROSITE" id="PS50089">
    <property type="entry name" value="ZF_RING_2"/>
    <property type="match status" value="1"/>
</dbReference>
<feature type="compositionally biased region" description="Basic and acidic residues" evidence="4">
    <location>
        <begin position="800"/>
        <end position="812"/>
    </location>
</feature>
<feature type="compositionally biased region" description="Basic and acidic residues" evidence="4">
    <location>
        <begin position="923"/>
        <end position="977"/>
    </location>
</feature>
<dbReference type="CDD" id="cd01860">
    <property type="entry name" value="Rab5_related"/>
    <property type="match status" value="1"/>
</dbReference>
<feature type="compositionally biased region" description="Basic and acidic residues" evidence="4">
    <location>
        <begin position="885"/>
        <end position="912"/>
    </location>
</feature>
<name>A0A0G4LVN7_VERLO</name>
<feature type="region of interest" description="Disordered" evidence="4">
    <location>
        <begin position="592"/>
        <end position="646"/>
    </location>
</feature>
<dbReference type="SMART" id="SM00175">
    <property type="entry name" value="RAB"/>
    <property type="match status" value="1"/>
</dbReference>
<feature type="compositionally biased region" description="Basic and acidic residues" evidence="4">
    <location>
        <begin position="317"/>
        <end position="332"/>
    </location>
</feature>
<dbReference type="STRING" id="100787.A0A0G4LVN7"/>
<dbReference type="Pfam" id="PF00071">
    <property type="entry name" value="Ras"/>
    <property type="match status" value="1"/>
</dbReference>
<dbReference type="SMART" id="SM00176">
    <property type="entry name" value="RAN"/>
    <property type="match status" value="1"/>
</dbReference>
<feature type="region of interest" description="Disordered" evidence="4">
    <location>
        <begin position="136"/>
        <end position="171"/>
    </location>
</feature>
<feature type="compositionally biased region" description="Acidic residues" evidence="4">
    <location>
        <begin position="145"/>
        <end position="161"/>
    </location>
</feature>
<keyword evidence="3" id="KW-0862">Zinc</keyword>
<gene>
    <name evidence="6" type="ORF">BN1708_004099</name>
</gene>